<evidence type="ECO:0000256" key="3">
    <source>
        <dbReference type="ARBA" id="ARBA00023002"/>
    </source>
</evidence>
<dbReference type="SUPFAM" id="SSF56176">
    <property type="entry name" value="FAD-binding/transporter-associated domain-like"/>
    <property type="match status" value="1"/>
</dbReference>
<keyword evidence="1" id="KW-0285">Flavoprotein</keyword>
<dbReference type="EMBL" id="BNAU01000005">
    <property type="protein sequence ID" value="GHF08730.1"/>
    <property type="molecule type" value="Genomic_DNA"/>
</dbReference>
<dbReference type="Gene3D" id="3.30.465.10">
    <property type="match status" value="1"/>
</dbReference>
<gene>
    <name evidence="5" type="ORF">GCM10017786_48180</name>
</gene>
<accession>A0ABQ3J7L0</accession>
<evidence type="ECO:0000313" key="6">
    <source>
        <dbReference type="Proteomes" id="UP000605897"/>
    </source>
</evidence>
<dbReference type="InterPro" id="IPR016166">
    <property type="entry name" value="FAD-bd_PCMH"/>
</dbReference>
<dbReference type="InterPro" id="IPR051312">
    <property type="entry name" value="Diverse_Substr_Oxidored"/>
</dbReference>
<organism evidence="5 6">
    <name type="scientific">Amycolatopsis deserti</name>
    <dbReference type="NCBI Taxonomy" id="185696"/>
    <lineage>
        <taxon>Bacteria</taxon>
        <taxon>Bacillati</taxon>
        <taxon>Actinomycetota</taxon>
        <taxon>Actinomycetes</taxon>
        <taxon>Pseudonocardiales</taxon>
        <taxon>Pseudonocardiaceae</taxon>
        <taxon>Amycolatopsis</taxon>
    </lineage>
</organism>
<dbReference type="Pfam" id="PF03450">
    <property type="entry name" value="CO_deh_flav_C"/>
    <property type="match status" value="1"/>
</dbReference>
<dbReference type="PROSITE" id="PS51387">
    <property type="entry name" value="FAD_PCMH"/>
    <property type="match status" value="1"/>
</dbReference>
<dbReference type="RefSeq" id="WP_191246883.1">
    <property type="nucleotide sequence ID" value="NZ_BNAU01000005.1"/>
</dbReference>
<dbReference type="InterPro" id="IPR002346">
    <property type="entry name" value="Mopterin_DH_FAD-bd"/>
</dbReference>
<dbReference type="PANTHER" id="PTHR42659">
    <property type="entry name" value="XANTHINE DEHYDROGENASE SUBUNIT C-RELATED"/>
    <property type="match status" value="1"/>
</dbReference>
<name>A0ABQ3J7L0_9PSEU</name>
<evidence type="ECO:0000259" key="4">
    <source>
        <dbReference type="PROSITE" id="PS51387"/>
    </source>
</evidence>
<dbReference type="InterPro" id="IPR005107">
    <property type="entry name" value="CO_DH_flav_C"/>
</dbReference>
<dbReference type="InterPro" id="IPR016167">
    <property type="entry name" value="FAD-bd_PCMH_sub1"/>
</dbReference>
<dbReference type="PANTHER" id="PTHR42659:SF2">
    <property type="entry name" value="XANTHINE DEHYDROGENASE SUBUNIT C-RELATED"/>
    <property type="match status" value="1"/>
</dbReference>
<keyword evidence="6" id="KW-1185">Reference proteome</keyword>
<keyword evidence="3" id="KW-0560">Oxidoreductase</keyword>
<dbReference type="InterPro" id="IPR036318">
    <property type="entry name" value="FAD-bd_PCMH-like_sf"/>
</dbReference>
<evidence type="ECO:0000313" key="5">
    <source>
        <dbReference type="EMBL" id="GHF08730.1"/>
    </source>
</evidence>
<feature type="domain" description="FAD-binding PCMH-type" evidence="4">
    <location>
        <begin position="1"/>
        <end position="171"/>
    </location>
</feature>
<evidence type="ECO:0000256" key="1">
    <source>
        <dbReference type="ARBA" id="ARBA00022630"/>
    </source>
</evidence>
<evidence type="ECO:0000256" key="2">
    <source>
        <dbReference type="ARBA" id="ARBA00022827"/>
    </source>
</evidence>
<comment type="caution">
    <text evidence="5">The sequence shown here is derived from an EMBL/GenBank/DDBJ whole genome shotgun (WGS) entry which is preliminary data.</text>
</comment>
<dbReference type="InterPro" id="IPR016169">
    <property type="entry name" value="FAD-bd_PCMH_sub2"/>
</dbReference>
<reference evidence="6" key="1">
    <citation type="journal article" date="2019" name="Int. J. Syst. Evol. Microbiol.">
        <title>The Global Catalogue of Microorganisms (GCM) 10K type strain sequencing project: providing services to taxonomists for standard genome sequencing and annotation.</title>
        <authorList>
            <consortium name="The Broad Institute Genomics Platform"/>
            <consortium name="The Broad Institute Genome Sequencing Center for Infectious Disease"/>
            <person name="Wu L."/>
            <person name="Ma J."/>
        </authorList>
    </citation>
    <scope>NUCLEOTIDE SEQUENCE [LARGE SCALE GENOMIC DNA]</scope>
    <source>
        <strain evidence="6">CGMCC 4.7677</strain>
    </source>
</reference>
<proteinExistence type="predicted"/>
<sequence length="292" mass="30553">MIPAAFDYVSPGNLAEVLGLLRDEGATLLAGGHALLPAMKLRRQRPRLLVDLARVAELRGITTGPTVTLGAMTTTGEIERDALLRAAVPLLPRAAAVIADPLIRNRATVGGSVVRADTAGDWPALALAAGATLHLRSADAQRAVPAEEFFSDPELRPGEVLTHLTMPAFTGDTRSTYLKRMHPASGYAVLGVAVVAAVGEDGRCTGCRIGITGAAATAFRATAAEQHLLGRPLSPETIVEAVATQSAVPVNHFGDDFASAGYRRHLLPVYLRRALTALIPAPETAEGAFDAH</sequence>
<dbReference type="Pfam" id="PF00941">
    <property type="entry name" value="FAD_binding_5"/>
    <property type="match status" value="1"/>
</dbReference>
<protein>
    <submittedName>
        <fullName evidence="5">Carbon monoxide dehydrogenase</fullName>
    </submittedName>
</protein>
<dbReference type="SUPFAM" id="SSF55447">
    <property type="entry name" value="CO dehydrogenase flavoprotein C-terminal domain-like"/>
    <property type="match status" value="1"/>
</dbReference>
<keyword evidence="2" id="KW-0274">FAD</keyword>
<dbReference type="SMART" id="SM01092">
    <property type="entry name" value="CO_deh_flav_C"/>
    <property type="match status" value="1"/>
</dbReference>
<dbReference type="InterPro" id="IPR036683">
    <property type="entry name" value="CO_DH_flav_C_dom_sf"/>
</dbReference>
<dbReference type="Gene3D" id="3.30.43.10">
    <property type="entry name" value="Uridine Diphospho-n-acetylenolpyruvylglucosamine Reductase, domain 2"/>
    <property type="match status" value="1"/>
</dbReference>
<dbReference type="Gene3D" id="3.30.390.50">
    <property type="entry name" value="CO dehydrogenase flavoprotein, C-terminal domain"/>
    <property type="match status" value="1"/>
</dbReference>
<dbReference type="Proteomes" id="UP000605897">
    <property type="component" value="Unassembled WGS sequence"/>
</dbReference>